<evidence type="ECO:0000256" key="6">
    <source>
        <dbReference type="SAM" id="MobiDB-lite"/>
    </source>
</evidence>
<feature type="transmembrane region" description="Helical" evidence="7">
    <location>
        <begin position="244"/>
        <end position="261"/>
    </location>
</feature>
<dbReference type="eggNOG" id="ENOG502S10C">
    <property type="taxonomic scope" value="Eukaryota"/>
</dbReference>
<feature type="compositionally biased region" description="Polar residues" evidence="6">
    <location>
        <begin position="320"/>
        <end position="329"/>
    </location>
</feature>
<evidence type="ECO:0000256" key="1">
    <source>
        <dbReference type="ARBA" id="ARBA00004141"/>
    </source>
</evidence>
<feature type="transmembrane region" description="Helical" evidence="7">
    <location>
        <begin position="102"/>
        <end position="121"/>
    </location>
</feature>
<feature type="compositionally biased region" description="Pro residues" evidence="6">
    <location>
        <begin position="363"/>
        <end position="372"/>
    </location>
</feature>
<dbReference type="Proteomes" id="UP000009022">
    <property type="component" value="Unassembled WGS sequence"/>
</dbReference>
<dbReference type="InParanoid" id="B3RYF2"/>
<feature type="domain" description="TM2" evidence="8">
    <location>
        <begin position="180"/>
        <end position="221"/>
    </location>
</feature>
<keyword evidence="4 7" id="KW-1133">Transmembrane helix</keyword>
<evidence type="ECO:0000256" key="7">
    <source>
        <dbReference type="SAM" id="Phobius"/>
    </source>
</evidence>
<dbReference type="PANTHER" id="PTHR21016:SF25">
    <property type="entry name" value="TM2 DOMAIN-CONTAINING PROTEIN DDB_G0277895-RELATED"/>
    <property type="match status" value="1"/>
</dbReference>
<feature type="domain" description="TM2" evidence="8">
    <location>
        <begin position="244"/>
        <end position="286"/>
    </location>
</feature>
<evidence type="ECO:0000313" key="9">
    <source>
        <dbReference type="EMBL" id="EDV25028.1"/>
    </source>
</evidence>
<feature type="transmembrane region" description="Helical" evidence="7">
    <location>
        <begin position="267"/>
        <end position="286"/>
    </location>
</feature>
<feature type="domain" description="TM2" evidence="8">
    <location>
        <begin position="102"/>
        <end position="146"/>
    </location>
</feature>
<organism evidence="9 10">
    <name type="scientific">Trichoplax adhaerens</name>
    <name type="common">Trichoplax reptans</name>
    <dbReference type="NCBI Taxonomy" id="10228"/>
    <lineage>
        <taxon>Eukaryota</taxon>
        <taxon>Metazoa</taxon>
        <taxon>Placozoa</taxon>
        <taxon>Uniplacotomia</taxon>
        <taxon>Trichoplacea</taxon>
        <taxon>Trichoplacidae</taxon>
        <taxon>Trichoplax</taxon>
    </lineage>
</organism>
<dbReference type="HOGENOM" id="CLU_716360_0_0_1"/>
<keyword evidence="10" id="KW-1185">Reference proteome</keyword>
<protein>
    <recommendedName>
        <fullName evidence="8">TM2 domain-containing protein</fullName>
    </recommendedName>
</protein>
<name>B3RYF2_TRIAD</name>
<dbReference type="OrthoDB" id="10262359at2759"/>
<dbReference type="InterPro" id="IPR007829">
    <property type="entry name" value="TM2"/>
</dbReference>
<evidence type="ECO:0000256" key="3">
    <source>
        <dbReference type="ARBA" id="ARBA00022692"/>
    </source>
</evidence>
<dbReference type="STRING" id="10228.B3RYF2"/>
<dbReference type="GO" id="GO:0016020">
    <property type="term" value="C:membrane"/>
    <property type="evidence" value="ECO:0007669"/>
    <property type="project" value="UniProtKB-SubCell"/>
</dbReference>
<comment type="similarity">
    <text evidence="2">Belongs to the TM2 family.</text>
</comment>
<feature type="compositionally biased region" description="Polar residues" evidence="6">
    <location>
        <begin position="341"/>
        <end position="359"/>
    </location>
</feature>
<feature type="domain" description="TM2" evidence="8">
    <location>
        <begin position="27"/>
        <end position="75"/>
    </location>
</feature>
<dbReference type="RefSeq" id="XP_002112918.1">
    <property type="nucleotide sequence ID" value="XM_002112882.1"/>
</dbReference>
<feature type="transmembrane region" description="Helical" evidence="7">
    <location>
        <begin position="127"/>
        <end position="146"/>
    </location>
</feature>
<dbReference type="CTD" id="6753691"/>
<feature type="transmembrane region" description="Helical" evidence="7">
    <location>
        <begin position="202"/>
        <end position="223"/>
    </location>
</feature>
<dbReference type="OMA" id="ICAYLWA"/>
<evidence type="ECO:0000256" key="5">
    <source>
        <dbReference type="ARBA" id="ARBA00023136"/>
    </source>
</evidence>
<feature type="region of interest" description="Disordered" evidence="6">
    <location>
        <begin position="320"/>
        <end position="372"/>
    </location>
</feature>
<dbReference type="KEGG" id="tad:TRIADDRAFT_56537"/>
<evidence type="ECO:0000256" key="2">
    <source>
        <dbReference type="ARBA" id="ARBA00008284"/>
    </source>
</evidence>
<comment type="subcellular location">
    <subcellularLocation>
        <location evidence="1">Membrane</location>
        <topology evidence="1">Multi-pass membrane protein</topology>
    </subcellularLocation>
</comment>
<evidence type="ECO:0000256" key="4">
    <source>
        <dbReference type="ARBA" id="ARBA00022989"/>
    </source>
</evidence>
<keyword evidence="5 7" id="KW-0472">Membrane</keyword>
<reference evidence="9 10" key="1">
    <citation type="journal article" date="2008" name="Nature">
        <title>The Trichoplax genome and the nature of placozoans.</title>
        <authorList>
            <person name="Srivastava M."/>
            <person name="Begovic E."/>
            <person name="Chapman J."/>
            <person name="Putnam N.H."/>
            <person name="Hellsten U."/>
            <person name="Kawashima T."/>
            <person name="Kuo A."/>
            <person name="Mitros T."/>
            <person name="Salamov A."/>
            <person name="Carpenter M.L."/>
            <person name="Signorovitch A.Y."/>
            <person name="Moreno M.A."/>
            <person name="Kamm K."/>
            <person name="Grimwood J."/>
            <person name="Schmutz J."/>
            <person name="Shapiro H."/>
            <person name="Grigoriev I.V."/>
            <person name="Buss L.W."/>
            <person name="Schierwater B."/>
            <person name="Dellaporta S.L."/>
            <person name="Rokhsar D.S."/>
        </authorList>
    </citation>
    <scope>NUCLEOTIDE SEQUENCE [LARGE SCALE GENOMIC DNA]</scope>
    <source>
        <strain evidence="9 10">Grell-BS-1999</strain>
    </source>
</reference>
<feature type="transmembrane region" description="Helical" evidence="7">
    <location>
        <begin position="56"/>
        <end position="81"/>
    </location>
</feature>
<evidence type="ECO:0000313" key="10">
    <source>
        <dbReference type="Proteomes" id="UP000009022"/>
    </source>
</evidence>
<gene>
    <name evidence="9" type="ORF">TRIADDRAFT_56537</name>
</gene>
<dbReference type="GeneID" id="6753691"/>
<dbReference type="InterPro" id="IPR050932">
    <property type="entry name" value="TM2D1-3-like"/>
</dbReference>
<sequence length="372" mass="42094">MSKKEIELKNHLYDQDKQHDQVLPIRRKSLICAYLWAFPLGLIGAHRFYLGQSLIGVAYLFSGGFFGLGWLYDLVFMSNLVEKVNDCRANPSSRKIYNLADAYILCLGPAGICFGLHQFYLGRKGFGTAYSFTCGMFGIGWLYDIFRMPKLVADANERAIELEKCPEAIHKKQIKHLDDAYLTWVLGILGAHHFYLGDTFFGIAYLCTFGMGGVGWLVDFFRMPILVKRANDENPSPEKKLDDAYILTFPFGMLGLQHFYLGRPLWGTIYSITFGLFSFGFLIDIIRMPYLVREVNEAMRERQNLLAVVIDEKNQSSNATGTLYQTESSTDIKKKPIDDNAASTQPPLNLYPSLQSMESKPTGLPPAYVPNC</sequence>
<dbReference type="Pfam" id="PF05154">
    <property type="entry name" value="TM2"/>
    <property type="match status" value="4"/>
</dbReference>
<dbReference type="EMBL" id="DS985245">
    <property type="protein sequence ID" value="EDV25028.1"/>
    <property type="molecule type" value="Genomic_DNA"/>
</dbReference>
<feature type="transmembrane region" description="Helical" evidence="7">
    <location>
        <begin position="180"/>
        <end position="196"/>
    </location>
</feature>
<proteinExistence type="inferred from homology"/>
<keyword evidence="3 7" id="KW-0812">Transmembrane</keyword>
<dbReference type="PANTHER" id="PTHR21016">
    <property type="entry name" value="BETA-AMYLOID BINDING PROTEIN-RELATED"/>
    <property type="match status" value="1"/>
</dbReference>
<dbReference type="AlphaFoldDB" id="B3RYF2"/>
<dbReference type="PhylomeDB" id="B3RYF2"/>
<feature type="transmembrane region" description="Helical" evidence="7">
    <location>
        <begin position="31"/>
        <end position="50"/>
    </location>
</feature>
<accession>B3RYF2</accession>
<evidence type="ECO:0000259" key="8">
    <source>
        <dbReference type="Pfam" id="PF05154"/>
    </source>
</evidence>